<keyword evidence="2" id="KW-1185">Reference proteome</keyword>
<name>C5FTM1_ARTOC</name>
<protein>
    <submittedName>
        <fullName evidence="1">Uncharacterized protein</fullName>
    </submittedName>
</protein>
<dbReference type="Proteomes" id="UP000002035">
    <property type="component" value="Unassembled WGS sequence"/>
</dbReference>
<dbReference type="RefSeq" id="XP_002846174.1">
    <property type="nucleotide sequence ID" value="XM_002846128.1"/>
</dbReference>
<gene>
    <name evidence="1" type="ORF">MCYG_06043</name>
</gene>
<evidence type="ECO:0000313" key="2">
    <source>
        <dbReference type="Proteomes" id="UP000002035"/>
    </source>
</evidence>
<dbReference type="GeneID" id="9227056"/>
<dbReference type="VEuPathDB" id="FungiDB:MCYG_06043"/>
<dbReference type="AlphaFoldDB" id="C5FTM1"/>
<reference evidence="2" key="1">
    <citation type="journal article" date="2012" name="MBio">
        <title>Comparative genome analysis of Trichophyton rubrum and related dermatophytes reveals candidate genes involved in infection.</title>
        <authorList>
            <person name="Martinez D.A."/>
            <person name="Oliver B.G."/>
            <person name="Graeser Y."/>
            <person name="Goldberg J.M."/>
            <person name="Li W."/>
            <person name="Martinez-Rossi N.M."/>
            <person name="Monod M."/>
            <person name="Shelest E."/>
            <person name="Barton R.C."/>
            <person name="Birch E."/>
            <person name="Brakhage A.A."/>
            <person name="Chen Z."/>
            <person name="Gurr S.J."/>
            <person name="Heiman D."/>
            <person name="Heitman J."/>
            <person name="Kosti I."/>
            <person name="Rossi A."/>
            <person name="Saif S."/>
            <person name="Samalova M."/>
            <person name="Saunders C.W."/>
            <person name="Shea T."/>
            <person name="Summerbell R.C."/>
            <person name="Xu J."/>
            <person name="Young S."/>
            <person name="Zeng Q."/>
            <person name="Birren B.W."/>
            <person name="Cuomo C.A."/>
            <person name="White T.C."/>
        </authorList>
    </citation>
    <scope>NUCLEOTIDE SEQUENCE [LARGE SCALE GENOMIC DNA]</scope>
    <source>
        <strain evidence="2">ATCC MYA-4605 / CBS 113480</strain>
    </source>
</reference>
<proteinExistence type="predicted"/>
<accession>C5FTM1</accession>
<sequence length="110" mass="13097">MLRRHGTIKHTEVDAVVEFLTALRVQWGQIWLFFHPRHMMLGYYIGDPNYNNYHINKGLPTIPVQVELNRTITEYHRGRSMTSGKFPIGRHYFIMRCIEPDQCYQCTNLN</sequence>
<organism evidence="1 2">
    <name type="scientific">Arthroderma otae (strain ATCC MYA-4605 / CBS 113480)</name>
    <name type="common">Microsporum canis</name>
    <dbReference type="NCBI Taxonomy" id="554155"/>
    <lineage>
        <taxon>Eukaryota</taxon>
        <taxon>Fungi</taxon>
        <taxon>Dikarya</taxon>
        <taxon>Ascomycota</taxon>
        <taxon>Pezizomycotina</taxon>
        <taxon>Eurotiomycetes</taxon>
        <taxon>Eurotiomycetidae</taxon>
        <taxon>Onygenales</taxon>
        <taxon>Arthrodermataceae</taxon>
        <taxon>Microsporum</taxon>
    </lineage>
</organism>
<evidence type="ECO:0000313" key="1">
    <source>
        <dbReference type="EMBL" id="EEQ33224.1"/>
    </source>
</evidence>
<dbReference type="EMBL" id="DS995705">
    <property type="protein sequence ID" value="EEQ33224.1"/>
    <property type="molecule type" value="Genomic_DNA"/>
</dbReference>
<dbReference type="HOGENOM" id="CLU_2170490_0_0_1"/>